<reference evidence="1 2" key="1">
    <citation type="submission" date="2015-09" db="EMBL/GenBank/DDBJ databases">
        <authorList>
            <consortium name="Pathogen Informatics"/>
        </authorList>
    </citation>
    <scope>NUCLEOTIDE SEQUENCE [LARGE SCALE GENOMIC DNA]</scope>
    <source>
        <strain evidence="1 2">2789STDY5608854</strain>
    </source>
</reference>
<dbReference type="Proteomes" id="UP000095746">
    <property type="component" value="Unassembled WGS sequence"/>
</dbReference>
<proteinExistence type="predicted"/>
<accession>A0A174APW7</accession>
<dbReference type="AlphaFoldDB" id="A0A174APW7"/>
<dbReference type="EMBL" id="CYZT01000024">
    <property type="protein sequence ID" value="CUN89506.1"/>
    <property type="molecule type" value="Genomic_DNA"/>
</dbReference>
<evidence type="ECO:0000313" key="2">
    <source>
        <dbReference type="Proteomes" id="UP000095746"/>
    </source>
</evidence>
<organism evidence="1 2">
    <name type="scientific">Flavonifractor plautii</name>
    <name type="common">Fusobacterium plautii</name>
    <dbReference type="NCBI Taxonomy" id="292800"/>
    <lineage>
        <taxon>Bacteria</taxon>
        <taxon>Bacillati</taxon>
        <taxon>Bacillota</taxon>
        <taxon>Clostridia</taxon>
        <taxon>Eubacteriales</taxon>
        <taxon>Oscillospiraceae</taxon>
        <taxon>Flavonifractor</taxon>
    </lineage>
</organism>
<name>A0A174APW7_FLAPL</name>
<protein>
    <submittedName>
        <fullName evidence="1">Uncharacterized protein</fullName>
    </submittedName>
</protein>
<evidence type="ECO:0000313" key="1">
    <source>
        <dbReference type="EMBL" id="CUN89506.1"/>
    </source>
</evidence>
<sequence>MVRLFCLENGYPFGACLKIGGGEAILGTPFAFLVRRNIRALARAIAAGRPAELAVTMPLSPRAFVRASTRYWTQMGAANGCTPEQMASMDIEPQP</sequence>
<gene>
    <name evidence="1" type="ORF">ERS852411_00653</name>
</gene>